<evidence type="ECO:0000256" key="5">
    <source>
        <dbReference type="ARBA" id="ARBA00022842"/>
    </source>
</evidence>
<gene>
    <name evidence="7" type="primary">ppa</name>
    <name evidence="8" type="ORF">ACPOL_3216</name>
</gene>
<dbReference type="CDD" id="cd00412">
    <property type="entry name" value="pyrophosphatase"/>
    <property type="match status" value="1"/>
</dbReference>
<feature type="binding site" evidence="7">
    <location>
        <position position="71"/>
    </location>
    <ligand>
        <name>Mg(2+)</name>
        <dbReference type="ChEBI" id="CHEBI:18420"/>
        <label>2</label>
    </ligand>
</feature>
<keyword evidence="4 7" id="KW-0378">Hydrolase</keyword>
<feature type="binding site" evidence="7">
    <location>
        <position position="71"/>
    </location>
    <ligand>
        <name>Mg(2+)</name>
        <dbReference type="ChEBI" id="CHEBI:18420"/>
        <label>1</label>
    </ligand>
</feature>
<feature type="binding site" evidence="7">
    <location>
        <position position="140"/>
    </location>
    <ligand>
        <name>substrate</name>
    </ligand>
</feature>
<dbReference type="PANTHER" id="PTHR10286">
    <property type="entry name" value="INORGANIC PYROPHOSPHATASE"/>
    <property type="match status" value="1"/>
</dbReference>
<dbReference type="AlphaFoldDB" id="A0A2Z5G029"/>
<dbReference type="EC" id="3.6.1.1" evidence="7"/>
<evidence type="ECO:0000256" key="4">
    <source>
        <dbReference type="ARBA" id="ARBA00022801"/>
    </source>
</evidence>
<comment type="similarity">
    <text evidence="7">Belongs to the PPase family.</text>
</comment>
<comment type="subcellular location">
    <subcellularLocation>
        <location evidence="7">Cytoplasm</location>
    </subcellularLocation>
</comment>
<feature type="binding site" evidence="7">
    <location>
        <position position="30"/>
    </location>
    <ligand>
        <name>substrate</name>
    </ligand>
</feature>
<evidence type="ECO:0000256" key="3">
    <source>
        <dbReference type="ARBA" id="ARBA00022723"/>
    </source>
</evidence>
<comment type="catalytic activity">
    <reaction evidence="6 7">
        <text>diphosphate + H2O = 2 phosphate + H(+)</text>
        <dbReference type="Rhea" id="RHEA:24576"/>
        <dbReference type="ChEBI" id="CHEBI:15377"/>
        <dbReference type="ChEBI" id="CHEBI:15378"/>
        <dbReference type="ChEBI" id="CHEBI:33019"/>
        <dbReference type="ChEBI" id="CHEBI:43474"/>
        <dbReference type="EC" id="3.6.1.1"/>
    </reaction>
</comment>
<dbReference type="RefSeq" id="WP_114207707.1">
    <property type="nucleotide sequence ID" value="NZ_CP030840.1"/>
</dbReference>
<feature type="binding site" evidence="7">
    <location>
        <position position="44"/>
    </location>
    <ligand>
        <name>substrate</name>
    </ligand>
</feature>
<keyword evidence="5 7" id="KW-0460">Magnesium</keyword>
<dbReference type="HAMAP" id="MF_00209">
    <property type="entry name" value="Inorganic_PPase"/>
    <property type="match status" value="1"/>
</dbReference>
<dbReference type="Pfam" id="PF00719">
    <property type="entry name" value="Pyrophosphatase"/>
    <property type="match status" value="1"/>
</dbReference>
<evidence type="ECO:0000313" key="9">
    <source>
        <dbReference type="Proteomes" id="UP000253606"/>
    </source>
</evidence>
<keyword evidence="3 7" id="KW-0479">Metal-binding</keyword>
<name>A0A2Z5G029_9BACT</name>
<dbReference type="GO" id="GO:0006796">
    <property type="term" value="P:phosphate-containing compound metabolic process"/>
    <property type="evidence" value="ECO:0007669"/>
    <property type="project" value="InterPro"/>
</dbReference>
<dbReference type="PROSITE" id="PS00387">
    <property type="entry name" value="PPASE"/>
    <property type="match status" value="1"/>
</dbReference>
<comment type="subunit">
    <text evidence="7">Homohexamer.</text>
</comment>
<feature type="binding site" evidence="7">
    <location>
        <position position="66"/>
    </location>
    <ligand>
        <name>Mg(2+)</name>
        <dbReference type="ChEBI" id="CHEBI:18420"/>
        <label>1</label>
    </ligand>
</feature>
<organism evidence="8 9">
    <name type="scientific">Acidisarcina polymorpha</name>
    <dbReference type="NCBI Taxonomy" id="2211140"/>
    <lineage>
        <taxon>Bacteria</taxon>
        <taxon>Pseudomonadati</taxon>
        <taxon>Acidobacteriota</taxon>
        <taxon>Terriglobia</taxon>
        <taxon>Terriglobales</taxon>
        <taxon>Acidobacteriaceae</taxon>
        <taxon>Acidisarcina</taxon>
    </lineage>
</organism>
<dbReference type="KEGG" id="abas:ACPOL_3216"/>
<dbReference type="Proteomes" id="UP000253606">
    <property type="component" value="Chromosome"/>
</dbReference>
<reference evidence="8 9" key="1">
    <citation type="journal article" date="2018" name="Front. Microbiol.">
        <title>Hydrolytic Capabilities as a Key to Environmental Success: Chitinolytic and Cellulolytic Acidobacteria From Acidic Sub-arctic Soils and Boreal Peatlands.</title>
        <authorList>
            <person name="Belova S.E."/>
            <person name="Ravin N.V."/>
            <person name="Pankratov T.A."/>
            <person name="Rakitin A.L."/>
            <person name="Ivanova A.A."/>
            <person name="Beletsky A.V."/>
            <person name="Mardanov A.V."/>
            <person name="Sinninghe Damste J.S."/>
            <person name="Dedysh S.N."/>
        </authorList>
    </citation>
    <scope>NUCLEOTIDE SEQUENCE [LARGE SCALE GENOMIC DNA]</scope>
    <source>
        <strain evidence="8 9">SBC82</strain>
    </source>
</reference>
<dbReference type="FunFam" id="3.90.80.10:FF:000003">
    <property type="entry name" value="Inorganic pyrophosphatase"/>
    <property type="match status" value="1"/>
</dbReference>
<proteinExistence type="inferred from homology"/>
<evidence type="ECO:0000256" key="7">
    <source>
        <dbReference type="HAMAP-Rule" id="MF_00209"/>
    </source>
</evidence>
<feature type="binding site" evidence="7">
    <location>
        <position position="103"/>
    </location>
    <ligand>
        <name>Mg(2+)</name>
        <dbReference type="ChEBI" id="CHEBI:18420"/>
        <label>1</label>
    </ligand>
</feature>
<evidence type="ECO:0000313" key="8">
    <source>
        <dbReference type="EMBL" id="AXC12511.1"/>
    </source>
</evidence>
<evidence type="ECO:0000256" key="1">
    <source>
        <dbReference type="ARBA" id="ARBA00001946"/>
    </source>
</evidence>
<keyword evidence="2 7" id="KW-0963">Cytoplasm</keyword>
<dbReference type="GO" id="GO:0005737">
    <property type="term" value="C:cytoplasm"/>
    <property type="evidence" value="ECO:0007669"/>
    <property type="project" value="UniProtKB-SubCell"/>
</dbReference>
<dbReference type="OrthoDB" id="5187599at2"/>
<dbReference type="InterPro" id="IPR036649">
    <property type="entry name" value="Pyrophosphatase_sf"/>
</dbReference>
<sequence>MVNYLELPIGEKVPEVVNAVIEIPLEGINKYEYDKKLHVFRLDRNLYSPVHYPGDYGFIPSTLSDDGDPLDVLVLVDAASFPGCVMEVRPIGLLEMLDQGVLDEKVLAVGKGNPRYRDVWNYSEIYPHMLREMTHFFSIYKDLEGKRVEIKGWHDAAYARDKVLAAAKQFDDNKLGLSKPALLEAGAGKKNTK</sequence>
<dbReference type="Gene3D" id="3.90.80.10">
    <property type="entry name" value="Inorganic pyrophosphatase"/>
    <property type="match status" value="1"/>
</dbReference>
<dbReference type="InterPro" id="IPR008162">
    <property type="entry name" value="Pyrophosphatase"/>
</dbReference>
<feature type="binding site" evidence="7">
    <location>
        <position position="56"/>
    </location>
    <ligand>
        <name>substrate</name>
    </ligand>
</feature>
<comment type="function">
    <text evidence="7">Catalyzes the hydrolysis of inorganic pyrophosphate (PPi) forming two phosphate ions.</text>
</comment>
<evidence type="ECO:0000256" key="2">
    <source>
        <dbReference type="ARBA" id="ARBA00022490"/>
    </source>
</evidence>
<keyword evidence="9" id="KW-1185">Reference proteome</keyword>
<accession>A0A2Z5G029</accession>
<evidence type="ECO:0000256" key="6">
    <source>
        <dbReference type="ARBA" id="ARBA00047820"/>
    </source>
</evidence>
<protein>
    <recommendedName>
        <fullName evidence="7">Inorganic pyrophosphatase</fullName>
        <ecNumber evidence="7">3.6.1.1</ecNumber>
    </recommendedName>
    <alternativeName>
        <fullName evidence="7">Pyrophosphate phospho-hydrolase</fullName>
        <shortName evidence="7">PPase</shortName>
    </alternativeName>
</protein>
<comment type="cofactor">
    <cofactor evidence="1 7">
        <name>Mg(2+)</name>
        <dbReference type="ChEBI" id="CHEBI:18420"/>
    </cofactor>
</comment>
<dbReference type="GO" id="GO:0004427">
    <property type="term" value="F:inorganic diphosphate phosphatase activity"/>
    <property type="evidence" value="ECO:0007669"/>
    <property type="project" value="UniProtKB-UniRule"/>
</dbReference>
<dbReference type="SUPFAM" id="SSF50324">
    <property type="entry name" value="Inorganic pyrophosphatase"/>
    <property type="match status" value="1"/>
</dbReference>
<dbReference type="GO" id="GO:0000287">
    <property type="term" value="F:magnesium ion binding"/>
    <property type="evidence" value="ECO:0007669"/>
    <property type="project" value="UniProtKB-UniRule"/>
</dbReference>
<dbReference type="EMBL" id="CP030840">
    <property type="protein sequence ID" value="AXC12511.1"/>
    <property type="molecule type" value="Genomic_DNA"/>
</dbReference>